<dbReference type="EMBL" id="JAATJB010000003">
    <property type="protein sequence ID" value="NJB97131.1"/>
    <property type="molecule type" value="Genomic_DNA"/>
</dbReference>
<keyword evidence="3" id="KW-1185">Reference proteome</keyword>
<comment type="caution">
    <text evidence="2">The sequence shown here is derived from an EMBL/GenBank/DDBJ whole genome shotgun (WGS) entry which is preliminary data.</text>
</comment>
<sequence>MTNHDYQREDQDPREGLAEEGLLSPLIEDWRAIYIENYAP</sequence>
<feature type="region of interest" description="Disordered" evidence="1">
    <location>
        <begin position="1"/>
        <end position="20"/>
    </location>
</feature>
<dbReference type="Proteomes" id="UP000531251">
    <property type="component" value="Unassembled WGS sequence"/>
</dbReference>
<organism evidence="2 3">
    <name type="scientific">Sphingomonas trueperi</name>
    <dbReference type="NCBI Taxonomy" id="53317"/>
    <lineage>
        <taxon>Bacteria</taxon>
        <taxon>Pseudomonadati</taxon>
        <taxon>Pseudomonadota</taxon>
        <taxon>Alphaproteobacteria</taxon>
        <taxon>Sphingomonadales</taxon>
        <taxon>Sphingomonadaceae</taxon>
        <taxon>Sphingomonas</taxon>
    </lineage>
</organism>
<name>A0A7X5Y0D1_9SPHN</name>
<feature type="compositionally biased region" description="Basic and acidic residues" evidence="1">
    <location>
        <begin position="1"/>
        <end position="17"/>
    </location>
</feature>
<reference evidence="2 3" key="1">
    <citation type="submission" date="2020-03" db="EMBL/GenBank/DDBJ databases">
        <title>Genomic Encyclopedia of Type Strains, Phase IV (KMG-IV): sequencing the most valuable type-strain genomes for metagenomic binning, comparative biology and taxonomic classification.</title>
        <authorList>
            <person name="Goeker M."/>
        </authorList>
    </citation>
    <scope>NUCLEOTIDE SEQUENCE [LARGE SCALE GENOMIC DNA]</scope>
    <source>
        <strain evidence="2 3">DSM 7225</strain>
    </source>
</reference>
<dbReference type="RefSeq" id="WP_256924155.1">
    <property type="nucleotide sequence ID" value="NZ_BAAADY010000002.1"/>
</dbReference>
<protein>
    <submittedName>
        <fullName evidence="2">Uncharacterized protein</fullName>
    </submittedName>
</protein>
<evidence type="ECO:0000256" key="1">
    <source>
        <dbReference type="SAM" id="MobiDB-lite"/>
    </source>
</evidence>
<gene>
    <name evidence="2" type="ORF">GGR89_001437</name>
</gene>
<proteinExistence type="predicted"/>
<evidence type="ECO:0000313" key="2">
    <source>
        <dbReference type="EMBL" id="NJB97131.1"/>
    </source>
</evidence>
<accession>A0A7X5Y0D1</accession>
<dbReference type="AlphaFoldDB" id="A0A7X5Y0D1"/>
<evidence type="ECO:0000313" key="3">
    <source>
        <dbReference type="Proteomes" id="UP000531251"/>
    </source>
</evidence>